<feature type="compositionally biased region" description="Polar residues" evidence="1">
    <location>
        <begin position="27"/>
        <end position="36"/>
    </location>
</feature>
<feature type="region of interest" description="Disordered" evidence="1">
    <location>
        <begin position="930"/>
        <end position="996"/>
    </location>
</feature>
<feature type="compositionally biased region" description="Polar residues" evidence="1">
    <location>
        <begin position="1"/>
        <end position="10"/>
    </location>
</feature>
<feature type="compositionally biased region" description="Polar residues" evidence="1">
    <location>
        <begin position="1206"/>
        <end position="1216"/>
    </location>
</feature>
<dbReference type="Proteomes" id="UP000054560">
    <property type="component" value="Unassembled WGS sequence"/>
</dbReference>
<feature type="compositionally biased region" description="Low complexity" evidence="1">
    <location>
        <begin position="728"/>
        <end position="742"/>
    </location>
</feature>
<feature type="region of interest" description="Disordered" evidence="1">
    <location>
        <begin position="138"/>
        <end position="240"/>
    </location>
</feature>
<feature type="compositionally biased region" description="Polar residues" evidence="1">
    <location>
        <begin position="875"/>
        <end position="884"/>
    </location>
</feature>
<feature type="compositionally biased region" description="Polar residues" evidence="1">
    <location>
        <begin position="605"/>
        <end position="625"/>
    </location>
</feature>
<feature type="compositionally biased region" description="Basic and acidic residues" evidence="1">
    <location>
        <begin position="885"/>
        <end position="896"/>
    </location>
</feature>
<dbReference type="RefSeq" id="XP_014159721.1">
    <property type="nucleotide sequence ID" value="XM_014304246.1"/>
</dbReference>
<dbReference type="GeneID" id="25902507"/>
<feature type="compositionally biased region" description="Basic and acidic residues" evidence="1">
    <location>
        <begin position="1058"/>
        <end position="1067"/>
    </location>
</feature>
<protein>
    <submittedName>
        <fullName evidence="2">Uncharacterized protein</fullName>
    </submittedName>
</protein>
<feature type="compositionally biased region" description="Polar residues" evidence="1">
    <location>
        <begin position="1179"/>
        <end position="1189"/>
    </location>
</feature>
<sequence length="1322" mass="142334">MADQFHTSVSPEGAGGHLKQYRRELSGFTNSAGTSPKSRERTSYTIKLQESNIANDQFNPFSANRILLPERSLSSEPVQINNRYTDSQEEQRYIDHGKSMPLPPRLNLGVSMGAQGYKRSHGELENVEAGYTYRRMKGGEASNSSTGLAMPRNNFEGDSKGPRPQSRQRSQQYLQDQEREVQTKQQRPQHSLKQNDDDAKAQQQRQQHTFRAYTPATRPIGVVPTSACPSKGSEGKSEIDHGQAQYQFQYQWKVDGETKKGSIRAPRGGPKTGKSYQKALGQSSGADAARVPGADRLRLDSTEGPMIDHTAALSQADTLQQEVNRLGGDDGEAVGILSPGMAREQKRVGMLTKYIEDVQCEEGTAEVASTSGNGIMGVTSKVYQATLDEKVQNLMQAYLNTLQLTQISLDLPEEDSFSASDIEVSILDTAGRSFVCTANMIDSQRPQSEQADNDGMDADAAHNSSDIPPLPVNPTDLDKEVNITIPAAISGPAIDSGNEQSKSHEISGVDGKSLSKEKTEPETTEEQVANETQPSTKTRDGQGYFTDTDSDERADLSLDDGSSESASSTNMQVTRRKDPSSDPALSDNKRLKEGSKAAGRGGKNNSGVYSRKSSAQVTTVPNSQSESEDPPISPFSRRTVSKRNRSVSPPPSVPLDHFEKPFKRTHTPADMQVRGVGGSLNVKKAPVYGRSKSTEPLGAEKRLNGATSRGLSVENASSTTTGEPVRTSAAAAAESGVSAPTASADVAETLQGASKNNGVDAKNLESTVETSEGQKIENELYGTSNEPGIVNTKSTEARIPSDELHAIAKASKVKMKSTDADVASLAAVAKDTNDTETFSNRKHDSVNTSVNNDGRNSDRINNSKEGLNKIANADNFSSTNISGENSERLGMEKENSAERVIDATEKVTTLIPVETSRSKDLTVKLRLPSKTKTQSTVGGKSDTTNTNAEDIAQQHNGSSRGKRTAAELDIIHTLEANSDGSEDETGGTVAENEPSNQAIRFKVVMSAPRPSVTDARDRTREFLSARSKSVLDDLSNQSMTDTIAAADIKRSTSAFGVRSDHSDRYGDSVRQSKKMKRKPSANELKVGDARMNPSIDRALGSIVSGIDDVTASVAALNASAESKLGREQTPDVAGDAMPALTRIISPRGSFSGNRRHSLIVLPSEDMPAAVPLDAELPLSGTNSRSNSRLGDNKSSDEELRKRGSRHNSAQPINRASSLPRIVNGVDVKDCNRLGRRGSQIRSCSPSREGVACEDEQLLGSQDMHATLERKESRNSVNIKAGHSPAYFPTPVAISTLVPVYELVIEASGEHTIKENGKTDTPR</sequence>
<name>A0A0L0GA85_9EUKA</name>
<feature type="compositionally biased region" description="Basic and acidic residues" evidence="1">
    <location>
        <begin position="501"/>
        <end position="521"/>
    </location>
</feature>
<organism evidence="2 3">
    <name type="scientific">Sphaeroforma arctica JP610</name>
    <dbReference type="NCBI Taxonomy" id="667725"/>
    <lineage>
        <taxon>Eukaryota</taxon>
        <taxon>Ichthyosporea</taxon>
        <taxon>Ichthyophonida</taxon>
        <taxon>Sphaeroforma</taxon>
    </lineage>
</organism>
<feature type="compositionally biased region" description="Basic and acidic residues" evidence="1">
    <location>
        <begin position="1190"/>
        <end position="1201"/>
    </location>
</feature>
<feature type="region of interest" description="Disordered" evidence="1">
    <location>
        <begin position="1054"/>
        <end position="1082"/>
    </location>
</feature>
<evidence type="ECO:0000256" key="1">
    <source>
        <dbReference type="SAM" id="MobiDB-lite"/>
    </source>
</evidence>
<feature type="region of interest" description="Disordered" evidence="1">
    <location>
        <begin position="836"/>
        <end position="863"/>
    </location>
</feature>
<feature type="compositionally biased region" description="Polar residues" evidence="1">
    <location>
        <begin position="930"/>
        <end position="959"/>
    </location>
</feature>
<evidence type="ECO:0000313" key="3">
    <source>
        <dbReference type="Proteomes" id="UP000054560"/>
    </source>
</evidence>
<feature type="region of interest" description="Disordered" evidence="1">
    <location>
        <begin position="1175"/>
        <end position="1220"/>
    </location>
</feature>
<proteinExistence type="predicted"/>
<feature type="compositionally biased region" description="Polar residues" evidence="1">
    <location>
        <begin position="527"/>
        <end position="536"/>
    </location>
</feature>
<feature type="compositionally biased region" description="Polar residues" evidence="1">
    <location>
        <begin position="183"/>
        <end position="192"/>
    </location>
</feature>
<gene>
    <name evidence="2" type="ORF">SARC_02003</name>
</gene>
<reference evidence="2 3" key="1">
    <citation type="submission" date="2011-02" db="EMBL/GenBank/DDBJ databases">
        <title>The Genome Sequence of Sphaeroforma arctica JP610.</title>
        <authorList>
            <consortium name="The Broad Institute Genome Sequencing Platform"/>
            <person name="Russ C."/>
            <person name="Cuomo C."/>
            <person name="Young S.K."/>
            <person name="Zeng Q."/>
            <person name="Gargeya S."/>
            <person name="Alvarado L."/>
            <person name="Berlin A."/>
            <person name="Chapman S.B."/>
            <person name="Chen Z."/>
            <person name="Freedman E."/>
            <person name="Gellesch M."/>
            <person name="Goldberg J."/>
            <person name="Griggs A."/>
            <person name="Gujja S."/>
            <person name="Heilman E."/>
            <person name="Heiman D."/>
            <person name="Howarth C."/>
            <person name="Mehta T."/>
            <person name="Neiman D."/>
            <person name="Pearson M."/>
            <person name="Roberts A."/>
            <person name="Saif S."/>
            <person name="Shea T."/>
            <person name="Shenoy N."/>
            <person name="Sisk P."/>
            <person name="Stolte C."/>
            <person name="Sykes S."/>
            <person name="White J."/>
            <person name="Yandava C."/>
            <person name="Burger G."/>
            <person name="Gray M.W."/>
            <person name="Holland P.W.H."/>
            <person name="King N."/>
            <person name="Lang F.B.F."/>
            <person name="Roger A.J."/>
            <person name="Ruiz-Trillo I."/>
            <person name="Haas B."/>
            <person name="Nusbaum C."/>
            <person name="Birren B."/>
        </authorList>
    </citation>
    <scope>NUCLEOTIDE SEQUENCE [LARGE SCALE GENOMIC DNA]</scope>
    <source>
        <strain evidence="2 3">JP610</strain>
    </source>
</reference>
<dbReference type="EMBL" id="KQ241682">
    <property type="protein sequence ID" value="KNC85819.1"/>
    <property type="molecule type" value="Genomic_DNA"/>
</dbReference>
<evidence type="ECO:0000313" key="2">
    <source>
        <dbReference type="EMBL" id="KNC85819.1"/>
    </source>
</evidence>
<feature type="region of interest" description="Disordered" evidence="1">
    <location>
        <begin position="442"/>
        <end position="477"/>
    </location>
</feature>
<keyword evidence="3" id="KW-1185">Reference proteome</keyword>
<feature type="region of interest" description="Disordered" evidence="1">
    <location>
        <begin position="257"/>
        <end position="292"/>
    </location>
</feature>
<feature type="region of interest" description="Disordered" evidence="1">
    <location>
        <begin position="875"/>
        <end position="896"/>
    </location>
</feature>
<feature type="compositionally biased region" description="Polar residues" evidence="1">
    <location>
        <begin position="705"/>
        <end position="722"/>
    </location>
</feature>
<feature type="region of interest" description="Disordered" evidence="1">
    <location>
        <begin position="1"/>
        <end position="42"/>
    </location>
</feature>
<accession>A0A0L0GA85</accession>
<feature type="region of interest" description="Disordered" evidence="1">
    <location>
        <begin position="490"/>
        <end position="789"/>
    </location>
</feature>
<feature type="compositionally biased region" description="Low complexity" evidence="1">
    <location>
        <begin position="162"/>
        <end position="172"/>
    </location>
</feature>